<name>M1DKS3_SOLTU</name>
<dbReference type="HOGENOM" id="CLU_117887_1_1_1"/>
<protein>
    <submittedName>
        <fullName evidence="2">Integrase core domain containing protein</fullName>
    </submittedName>
</protein>
<evidence type="ECO:0000256" key="1">
    <source>
        <dbReference type="SAM" id="MobiDB-lite"/>
    </source>
</evidence>
<sequence>MAQMRTKVGLVCYYEKDAYLVNNQMGGFRVNAQGSNSDNWRQGQGNQGRNYGNYNREGNYVQDRNYNRANNYNRNNYDNRNERVGPYIAPTNWESGNREAGG</sequence>
<keyword evidence="3" id="KW-1185">Reference proteome</keyword>
<feature type="compositionally biased region" description="Low complexity" evidence="1">
    <location>
        <begin position="41"/>
        <end position="60"/>
    </location>
</feature>
<dbReference type="PaxDb" id="4113-PGSC0003DMT400090610"/>
<feature type="compositionally biased region" description="Low complexity" evidence="1">
    <location>
        <begin position="67"/>
        <end position="76"/>
    </location>
</feature>
<dbReference type="Gramene" id="PGSC0003DMT400090610">
    <property type="protein sequence ID" value="PGSC0003DMT400090610"/>
    <property type="gene ID" value="PGSC0003DMG400040181"/>
</dbReference>
<dbReference type="AlphaFoldDB" id="M1DKS3"/>
<feature type="region of interest" description="Disordered" evidence="1">
    <location>
        <begin position="33"/>
        <end position="102"/>
    </location>
</feature>
<evidence type="ECO:0000313" key="3">
    <source>
        <dbReference type="Proteomes" id="UP000011115"/>
    </source>
</evidence>
<dbReference type="EnsemblPlants" id="PGSC0003DMT400090610">
    <property type="protein sequence ID" value="PGSC0003DMT400090610"/>
    <property type="gene ID" value="PGSC0003DMG400040181"/>
</dbReference>
<organism evidence="2 3">
    <name type="scientific">Solanum tuberosum</name>
    <name type="common">Potato</name>
    <dbReference type="NCBI Taxonomy" id="4113"/>
    <lineage>
        <taxon>Eukaryota</taxon>
        <taxon>Viridiplantae</taxon>
        <taxon>Streptophyta</taxon>
        <taxon>Embryophyta</taxon>
        <taxon>Tracheophyta</taxon>
        <taxon>Spermatophyta</taxon>
        <taxon>Magnoliopsida</taxon>
        <taxon>eudicotyledons</taxon>
        <taxon>Gunneridae</taxon>
        <taxon>Pentapetalae</taxon>
        <taxon>asterids</taxon>
        <taxon>lamiids</taxon>
        <taxon>Solanales</taxon>
        <taxon>Solanaceae</taxon>
        <taxon>Solanoideae</taxon>
        <taxon>Solaneae</taxon>
        <taxon>Solanum</taxon>
    </lineage>
</organism>
<evidence type="ECO:0000313" key="2">
    <source>
        <dbReference type="EnsemblPlants" id="PGSC0003DMT400090610"/>
    </source>
</evidence>
<dbReference type="InParanoid" id="M1DKS3"/>
<reference evidence="2" key="2">
    <citation type="submission" date="2015-06" db="UniProtKB">
        <authorList>
            <consortium name="EnsemblPlants"/>
        </authorList>
    </citation>
    <scope>IDENTIFICATION</scope>
    <source>
        <strain evidence="2">DM1-3 516 R44</strain>
    </source>
</reference>
<proteinExistence type="predicted"/>
<accession>M1DKS3</accession>
<dbReference type="Proteomes" id="UP000011115">
    <property type="component" value="Unassembled WGS sequence"/>
</dbReference>
<reference evidence="3" key="1">
    <citation type="journal article" date="2011" name="Nature">
        <title>Genome sequence and analysis of the tuber crop potato.</title>
        <authorList>
            <consortium name="The Potato Genome Sequencing Consortium"/>
        </authorList>
    </citation>
    <scope>NUCLEOTIDE SEQUENCE [LARGE SCALE GENOMIC DNA]</scope>
    <source>
        <strain evidence="3">cv. DM1-3 516 R44</strain>
    </source>
</reference>